<organism evidence="19">
    <name type="scientific">Fopius arisanus</name>
    <dbReference type="NCBI Taxonomy" id="64838"/>
    <lineage>
        <taxon>Eukaryota</taxon>
        <taxon>Metazoa</taxon>
        <taxon>Ecdysozoa</taxon>
        <taxon>Arthropoda</taxon>
        <taxon>Hexapoda</taxon>
        <taxon>Insecta</taxon>
        <taxon>Pterygota</taxon>
        <taxon>Neoptera</taxon>
        <taxon>Endopterygota</taxon>
        <taxon>Hymenoptera</taxon>
        <taxon>Apocrita</taxon>
        <taxon>Ichneumonoidea</taxon>
        <taxon>Braconidae</taxon>
        <taxon>Opiinae</taxon>
        <taxon>Fopius</taxon>
    </lineage>
</organism>
<keyword evidence="12 15" id="KW-0119">Carbohydrate metabolism</keyword>
<keyword evidence="7" id="KW-0479">Metal-binding</keyword>
<dbReference type="Proteomes" id="UP000694866">
    <property type="component" value="Unplaced"/>
</dbReference>
<comment type="cofactor">
    <cofactor evidence="3">
        <name>chloride</name>
        <dbReference type="ChEBI" id="CHEBI:17996"/>
    </cofactor>
</comment>
<dbReference type="SMART" id="SM00642">
    <property type="entry name" value="Aamy"/>
    <property type="match status" value="1"/>
</dbReference>
<evidence type="ECO:0000256" key="4">
    <source>
        <dbReference type="ARBA" id="ARBA00008061"/>
    </source>
</evidence>
<feature type="signal peptide" evidence="16">
    <location>
        <begin position="1"/>
        <end position="21"/>
    </location>
</feature>
<protein>
    <recommendedName>
        <fullName evidence="6 15">Alpha-amylase</fullName>
        <ecNumber evidence="6 15">3.2.1.1</ecNumber>
    </recommendedName>
</protein>
<evidence type="ECO:0000256" key="2">
    <source>
        <dbReference type="ARBA" id="ARBA00001913"/>
    </source>
</evidence>
<reference evidence="19" key="1">
    <citation type="submission" date="2015-01" db="EMBL/GenBank/DDBJ databases">
        <title>Transcriptome Assembly of Fopius arisanus.</title>
        <authorList>
            <person name="Geib S."/>
        </authorList>
    </citation>
    <scope>NUCLEOTIDE SEQUENCE</scope>
</reference>
<dbReference type="Pfam" id="PF02806">
    <property type="entry name" value="Alpha-amylase_C"/>
    <property type="match status" value="1"/>
</dbReference>
<dbReference type="GO" id="GO:0005975">
    <property type="term" value="P:carbohydrate metabolic process"/>
    <property type="evidence" value="ECO:0007669"/>
    <property type="project" value="InterPro"/>
</dbReference>
<sequence length="501" mass="56148">MVPFRMKAIPLFLTFLTWTYAQKHPYYVDDRGTMVHLFEWKFQDIARECEEFLGPMGFGGVQVSPIHENLIIPGRPWYERYQPISMKIHSRSGNVSEFQDMVRRCNAADVRIYVDVVVNHMTGDANPARGVDGSTAEPSLKSYPAVPFTSADFHRTCAISNYQNATEVRDCELSGLHDLDQSKEHVRAAIVEYMDRITDLGVAGFRIDAAKHMWPQDLRIIYSRLKNLSVSAGFPRNSRPFIYQEVIDLGNEGVKKAEYTDFGRVIEFNFGIVLGNMFRGLEPLKDLKNWGNGWGLLPSGDALVMIDNHDNQRGHGAGGATILTYKDARIYKMATAFELAHPYGTTRIMSSYSFTDPSVGPPADSDGTIISPKITNNVCTNGWICEHRWHQIYQMVIFRNVAKRSPVENWWDNGNNQISFSRGRLGFIAINGETEDLRGNLTTGLPAGKYCDVISGEVRGNKCTGKTIEVTENGKAFIEIPANADDGVLAIHIGRTSALNF</sequence>
<dbReference type="SUPFAM" id="SSF51011">
    <property type="entry name" value="Glycosyl hydrolase domain"/>
    <property type="match status" value="1"/>
</dbReference>
<dbReference type="InterPro" id="IPR017853">
    <property type="entry name" value="GH"/>
</dbReference>
<dbReference type="GO" id="GO:0004556">
    <property type="term" value="F:alpha-amylase activity"/>
    <property type="evidence" value="ECO:0007669"/>
    <property type="project" value="UniProtKB-UniRule"/>
</dbReference>
<evidence type="ECO:0000256" key="11">
    <source>
        <dbReference type="ARBA" id="ARBA00023214"/>
    </source>
</evidence>
<dbReference type="PRINTS" id="PR00110">
    <property type="entry name" value="ALPHAAMYLASE"/>
</dbReference>
<keyword evidence="10" id="KW-1015">Disulfide bond</keyword>
<evidence type="ECO:0000256" key="3">
    <source>
        <dbReference type="ARBA" id="ARBA00001923"/>
    </source>
</evidence>
<feature type="domain" description="Glycosyl hydrolase family 13 catalytic" evidence="18">
    <location>
        <begin position="32"/>
        <end position="399"/>
    </location>
</feature>
<evidence type="ECO:0000256" key="7">
    <source>
        <dbReference type="ARBA" id="ARBA00022723"/>
    </source>
</evidence>
<dbReference type="GO" id="GO:0046872">
    <property type="term" value="F:metal ion binding"/>
    <property type="evidence" value="ECO:0007669"/>
    <property type="project" value="UniProtKB-KW"/>
</dbReference>
<accession>A0A9R1T0Z9</accession>
<evidence type="ECO:0000256" key="6">
    <source>
        <dbReference type="ARBA" id="ARBA00012595"/>
    </source>
</evidence>
<dbReference type="InterPro" id="IPR031319">
    <property type="entry name" value="A-amylase_C"/>
</dbReference>
<dbReference type="SMART" id="SM00632">
    <property type="entry name" value="Aamy_C"/>
    <property type="match status" value="1"/>
</dbReference>
<dbReference type="InterPro" id="IPR006046">
    <property type="entry name" value="Alpha_amylase"/>
</dbReference>
<dbReference type="PANTHER" id="PTHR43447">
    <property type="entry name" value="ALPHA-AMYLASE"/>
    <property type="match status" value="1"/>
</dbReference>
<dbReference type="EMBL" id="GBYB01001221">
    <property type="protein sequence ID" value="JAG70988.1"/>
    <property type="molecule type" value="Transcribed_RNA"/>
</dbReference>
<dbReference type="RefSeq" id="XP_011300849.1">
    <property type="nucleotide sequence ID" value="XM_011302547.1"/>
</dbReference>
<feature type="domain" description="Alpha-amylase C-terminal" evidence="17">
    <location>
        <begin position="408"/>
        <end position="496"/>
    </location>
</feature>
<keyword evidence="9" id="KW-0106">Calcium</keyword>
<dbReference type="CDD" id="cd11317">
    <property type="entry name" value="AmyAc_bac_euk_AmyA"/>
    <property type="match status" value="1"/>
</dbReference>
<evidence type="ECO:0000256" key="8">
    <source>
        <dbReference type="ARBA" id="ARBA00022801"/>
    </source>
</evidence>
<comment type="subunit">
    <text evidence="5">Monomer.</text>
</comment>
<dbReference type="AlphaFoldDB" id="A0A0C9R336"/>
<evidence type="ECO:0000256" key="14">
    <source>
        <dbReference type="RuleBase" id="RU003615"/>
    </source>
</evidence>
<dbReference type="EC" id="3.2.1.1" evidence="6 15"/>
<comment type="cofactor">
    <cofactor evidence="2">
        <name>Ca(2+)</name>
        <dbReference type="ChEBI" id="CHEBI:29108"/>
    </cofactor>
</comment>
<keyword evidence="8 15" id="KW-0378">Hydrolase</keyword>
<evidence type="ECO:0000313" key="19">
    <source>
        <dbReference type="EMBL" id="JAG70988.1"/>
    </source>
</evidence>
<dbReference type="OrthoDB" id="550577at2759"/>
<name>A0A0C9R336_9HYME</name>
<evidence type="ECO:0000259" key="17">
    <source>
        <dbReference type="SMART" id="SM00632"/>
    </source>
</evidence>
<dbReference type="Pfam" id="PF00128">
    <property type="entry name" value="Alpha-amylase"/>
    <property type="match status" value="1"/>
</dbReference>
<keyword evidence="13 15" id="KW-0326">Glycosidase</keyword>
<dbReference type="Gene3D" id="2.60.40.1180">
    <property type="entry name" value="Golgi alpha-mannosidase II"/>
    <property type="match status" value="1"/>
</dbReference>
<evidence type="ECO:0000313" key="21">
    <source>
        <dbReference type="RefSeq" id="XP_011300849.1"/>
    </source>
</evidence>
<dbReference type="GeneID" id="105265181"/>
<evidence type="ECO:0000256" key="15">
    <source>
        <dbReference type="RuleBase" id="RU361134"/>
    </source>
</evidence>
<dbReference type="InterPro" id="IPR006047">
    <property type="entry name" value="GH13_cat_dom"/>
</dbReference>
<evidence type="ECO:0000256" key="13">
    <source>
        <dbReference type="ARBA" id="ARBA00023295"/>
    </source>
</evidence>
<gene>
    <name evidence="19" type="primary">Amy-p</name>
    <name evidence="21" type="synonym">LOC105265181</name>
    <name evidence="19" type="ORF">g.31530</name>
</gene>
<accession>A0A0C9R336</accession>
<evidence type="ECO:0000313" key="20">
    <source>
        <dbReference type="Proteomes" id="UP000694866"/>
    </source>
</evidence>
<comment type="catalytic activity">
    <reaction evidence="1 15">
        <text>Endohydrolysis of (1-&gt;4)-alpha-D-glucosidic linkages in polysaccharides containing three or more (1-&gt;4)-alpha-linked D-glucose units.</text>
        <dbReference type="EC" id="3.2.1.1"/>
    </reaction>
</comment>
<proteinExistence type="inferred from homology"/>
<dbReference type="KEGG" id="fas:105265181"/>
<evidence type="ECO:0000256" key="10">
    <source>
        <dbReference type="ARBA" id="ARBA00023157"/>
    </source>
</evidence>
<dbReference type="SUPFAM" id="SSF51445">
    <property type="entry name" value="(Trans)glycosidases"/>
    <property type="match status" value="1"/>
</dbReference>
<evidence type="ECO:0000256" key="5">
    <source>
        <dbReference type="ARBA" id="ARBA00011245"/>
    </source>
</evidence>
<keyword evidence="11" id="KW-0868">Chloride</keyword>
<evidence type="ECO:0000256" key="1">
    <source>
        <dbReference type="ARBA" id="ARBA00000548"/>
    </source>
</evidence>
<dbReference type="InterPro" id="IPR006048">
    <property type="entry name" value="A-amylase/branching_C"/>
</dbReference>
<evidence type="ECO:0000256" key="9">
    <source>
        <dbReference type="ARBA" id="ARBA00022837"/>
    </source>
</evidence>
<evidence type="ECO:0000256" key="12">
    <source>
        <dbReference type="ARBA" id="ARBA00023277"/>
    </source>
</evidence>
<comment type="similarity">
    <text evidence="4 14">Belongs to the glycosyl hydrolase 13 family.</text>
</comment>
<keyword evidence="16" id="KW-0732">Signal</keyword>
<dbReference type="Gene3D" id="3.20.20.80">
    <property type="entry name" value="Glycosidases"/>
    <property type="match status" value="1"/>
</dbReference>
<evidence type="ECO:0000256" key="16">
    <source>
        <dbReference type="SAM" id="SignalP"/>
    </source>
</evidence>
<feature type="chain" id="PRO_5044541578" description="Alpha-amylase" evidence="16">
    <location>
        <begin position="22"/>
        <end position="501"/>
    </location>
</feature>
<evidence type="ECO:0000259" key="18">
    <source>
        <dbReference type="SMART" id="SM00642"/>
    </source>
</evidence>
<dbReference type="InterPro" id="IPR013780">
    <property type="entry name" value="Glyco_hydro_b"/>
</dbReference>
<reference evidence="21" key="2">
    <citation type="submission" date="2025-04" db="UniProtKB">
        <authorList>
            <consortium name="RefSeq"/>
        </authorList>
    </citation>
    <scope>IDENTIFICATION</scope>
    <source>
        <strain evidence="21">USDA-PBARC FA_bdor</strain>
        <tissue evidence="21">Whole organism</tissue>
    </source>
</reference>
<keyword evidence="20" id="KW-1185">Reference proteome</keyword>